<name>A0A0A9FST6_ARUDO</name>
<dbReference type="EMBL" id="GBRH01186523">
    <property type="protein sequence ID" value="JAE11373.1"/>
    <property type="molecule type" value="Transcribed_RNA"/>
</dbReference>
<reference evidence="1" key="2">
    <citation type="journal article" date="2015" name="Data Brief">
        <title>Shoot transcriptome of the giant reed, Arundo donax.</title>
        <authorList>
            <person name="Barrero R.A."/>
            <person name="Guerrero F.D."/>
            <person name="Moolhuijzen P."/>
            <person name="Goolsby J.A."/>
            <person name="Tidwell J."/>
            <person name="Bellgard S.E."/>
            <person name="Bellgard M.I."/>
        </authorList>
    </citation>
    <scope>NUCLEOTIDE SEQUENCE</scope>
    <source>
        <tissue evidence="1">Shoot tissue taken approximately 20 cm above the soil surface</tissue>
    </source>
</reference>
<dbReference type="AlphaFoldDB" id="A0A0A9FST6"/>
<proteinExistence type="predicted"/>
<protein>
    <submittedName>
        <fullName evidence="1">Uncharacterized protein</fullName>
    </submittedName>
</protein>
<organism evidence="1">
    <name type="scientific">Arundo donax</name>
    <name type="common">Giant reed</name>
    <name type="synonym">Donax arundinaceus</name>
    <dbReference type="NCBI Taxonomy" id="35708"/>
    <lineage>
        <taxon>Eukaryota</taxon>
        <taxon>Viridiplantae</taxon>
        <taxon>Streptophyta</taxon>
        <taxon>Embryophyta</taxon>
        <taxon>Tracheophyta</taxon>
        <taxon>Spermatophyta</taxon>
        <taxon>Magnoliopsida</taxon>
        <taxon>Liliopsida</taxon>
        <taxon>Poales</taxon>
        <taxon>Poaceae</taxon>
        <taxon>PACMAD clade</taxon>
        <taxon>Arundinoideae</taxon>
        <taxon>Arundineae</taxon>
        <taxon>Arundo</taxon>
    </lineage>
</organism>
<sequence length="62" mass="7092">MYTLEGSSEYFSREHQFQLYSLDYPTSVGITSEYFYSFKIGFSRAEDFVPTGLSDGLPDKVS</sequence>
<evidence type="ECO:0000313" key="1">
    <source>
        <dbReference type="EMBL" id="JAE11373.1"/>
    </source>
</evidence>
<reference evidence="1" key="1">
    <citation type="submission" date="2014-09" db="EMBL/GenBank/DDBJ databases">
        <authorList>
            <person name="Magalhaes I.L.F."/>
            <person name="Oliveira U."/>
            <person name="Santos F.R."/>
            <person name="Vidigal T.H.D.A."/>
            <person name="Brescovit A.D."/>
            <person name="Santos A.J."/>
        </authorList>
    </citation>
    <scope>NUCLEOTIDE SEQUENCE</scope>
    <source>
        <tissue evidence="1">Shoot tissue taken approximately 20 cm above the soil surface</tissue>
    </source>
</reference>
<accession>A0A0A9FST6</accession>